<keyword evidence="5" id="KW-0975">Bacterial flagellum</keyword>
<dbReference type="GO" id="GO:0009425">
    <property type="term" value="C:bacterial-type flagellum basal body"/>
    <property type="evidence" value="ECO:0007669"/>
    <property type="project" value="UniProtKB-SubCell"/>
</dbReference>
<evidence type="ECO:0000256" key="5">
    <source>
        <dbReference type="RuleBase" id="RU362064"/>
    </source>
</evidence>
<dbReference type="Proteomes" id="UP000003240">
    <property type="component" value="Unassembled WGS sequence"/>
</dbReference>
<feature type="signal peptide" evidence="7">
    <location>
        <begin position="1"/>
        <end position="24"/>
    </location>
</feature>
<dbReference type="EMBL" id="AFGF01000126">
    <property type="protein sequence ID" value="EGO63161.1"/>
    <property type="molecule type" value="Genomic_DNA"/>
</dbReference>
<dbReference type="OrthoDB" id="2080636at2"/>
<keyword evidence="1 5" id="KW-1003">Cell membrane</keyword>
<gene>
    <name evidence="8" type="ORF">ALO_14142</name>
</gene>
<evidence type="ECO:0000256" key="3">
    <source>
        <dbReference type="ARBA" id="ARBA00022989"/>
    </source>
</evidence>
<accession>F7NL56</accession>
<feature type="transmembrane region" description="Helical" evidence="5">
    <location>
        <begin position="48"/>
        <end position="66"/>
    </location>
</feature>
<dbReference type="AlphaFoldDB" id="F7NL56"/>
<protein>
    <recommendedName>
        <fullName evidence="5">Flagellar protein</fullName>
    </recommendedName>
</protein>
<dbReference type="GO" id="GO:0044781">
    <property type="term" value="P:bacterial-type flagellum organization"/>
    <property type="evidence" value="ECO:0007669"/>
    <property type="project" value="UniProtKB-UniRule"/>
</dbReference>
<comment type="subcellular location">
    <subcellularLocation>
        <location evidence="5">Cell membrane</location>
    </subcellularLocation>
    <subcellularLocation>
        <location evidence="5">Bacterial flagellum basal body</location>
    </subcellularLocation>
</comment>
<comment type="caution">
    <text evidence="8">The sequence shown here is derived from an EMBL/GenBank/DDBJ whole genome shotgun (WGS) entry which is preliminary data.</text>
</comment>
<keyword evidence="9" id="KW-1185">Reference proteome</keyword>
<dbReference type="InterPro" id="IPR022781">
    <property type="entry name" value="Flagellar_biosynth_FliO"/>
</dbReference>
<evidence type="ECO:0000313" key="9">
    <source>
        <dbReference type="Proteomes" id="UP000003240"/>
    </source>
</evidence>
<dbReference type="Pfam" id="PF04347">
    <property type="entry name" value="FliO"/>
    <property type="match status" value="1"/>
</dbReference>
<evidence type="ECO:0000256" key="1">
    <source>
        <dbReference type="ARBA" id="ARBA00022475"/>
    </source>
</evidence>
<evidence type="ECO:0000313" key="8">
    <source>
        <dbReference type="EMBL" id="EGO63161.1"/>
    </source>
</evidence>
<organism evidence="8 9">
    <name type="scientific">Acetonema longum DSM 6540</name>
    <dbReference type="NCBI Taxonomy" id="1009370"/>
    <lineage>
        <taxon>Bacteria</taxon>
        <taxon>Bacillati</taxon>
        <taxon>Bacillota</taxon>
        <taxon>Negativicutes</taxon>
        <taxon>Acetonemataceae</taxon>
        <taxon>Acetonema</taxon>
    </lineage>
</organism>
<keyword evidence="2 5" id="KW-0812">Transmembrane</keyword>
<feature type="chain" id="PRO_5003360212" description="Flagellar protein" evidence="7">
    <location>
        <begin position="25"/>
        <end position="179"/>
    </location>
</feature>
<name>F7NL56_9FIRM</name>
<sequence length="179" mass="19920">MSGKYRYTISVVLLFLMTAGAASAEEVKPFLQYQDLKPEGTTVLGNIFYILSVIATFALVLFIAYLTSRFVGRKFAVSAGNGENRVISTLTLGPNRGVYLVNISGRFLILGVTEHHVTLLQDITSDEMTQKYSNNEFHADDQDQFGGIFQKHLASLQQMSQGFSLRGSQHSNQSDQEKR</sequence>
<dbReference type="STRING" id="1009370.ALO_14142"/>
<keyword evidence="4 5" id="KW-0472">Membrane</keyword>
<keyword evidence="7" id="KW-0732">Signal</keyword>
<evidence type="ECO:0000256" key="7">
    <source>
        <dbReference type="SAM" id="SignalP"/>
    </source>
</evidence>
<dbReference type="eggNOG" id="COG3190">
    <property type="taxonomic scope" value="Bacteria"/>
</dbReference>
<comment type="similarity">
    <text evidence="5">Belongs to the FliO/MopB family.</text>
</comment>
<feature type="region of interest" description="Disordered" evidence="6">
    <location>
        <begin position="160"/>
        <end position="179"/>
    </location>
</feature>
<dbReference type="GO" id="GO:0005886">
    <property type="term" value="C:plasma membrane"/>
    <property type="evidence" value="ECO:0007669"/>
    <property type="project" value="UniProtKB-SubCell"/>
</dbReference>
<dbReference type="NCBIfam" id="TIGR03500">
    <property type="entry name" value="FliO_TIGR"/>
    <property type="match status" value="1"/>
</dbReference>
<dbReference type="RefSeq" id="WP_004573401.1">
    <property type="nucleotide sequence ID" value="NZ_AFGF01000126.1"/>
</dbReference>
<reference evidence="8 9" key="1">
    <citation type="journal article" date="2011" name="EMBO J.">
        <title>Structural diversity of bacterial flagellar motors.</title>
        <authorList>
            <person name="Chen S."/>
            <person name="Beeby M."/>
            <person name="Murphy G.E."/>
            <person name="Leadbetter J.R."/>
            <person name="Hendrixson D.R."/>
            <person name="Briegel A."/>
            <person name="Li Z."/>
            <person name="Shi J."/>
            <person name="Tocheva E.I."/>
            <person name="Muller A."/>
            <person name="Dobro M.J."/>
            <person name="Jensen G.J."/>
        </authorList>
    </citation>
    <scope>NUCLEOTIDE SEQUENCE [LARGE SCALE GENOMIC DNA]</scope>
    <source>
        <strain evidence="8 9">DSM 6540</strain>
    </source>
</reference>
<proteinExistence type="inferred from homology"/>
<keyword evidence="3 5" id="KW-1133">Transmembrane helix</keyword>
<evidence type="ECO:0000256" key="6">
    <source>
        <dbReference type="SAM" id="MobiDB-lite"/>
    </source>
</evidence>
<evidence type="ECO:0000256" key="2">
    <source>
        <dbReference type="ARBA" id="ARBA00022692"/>
    </source>
</evidence>
<evidence type="ECO:0000256" key="4">
    <source>
        <dbReference type="ARBA" id="ARBA00023136"/>
    </source>
</evidence>